<dbReference type="Proteomes" id="UP000192257">
    <property type="component" value="Unassembled WGS sequence"/>
</dbReference>
<dbReference type="GeneID" id="39985674"/>
<dbReference type="RefSeq" id="XP_028882877.1">
    <property type="nucleotide sequence ID" value="XM_029025894.1"/>
</dbReference>
<dbReference type="AlphaFoldDB" id="A0A1X0NW21"/>
<proteinExistence type="predicted"/>
<gene>
    <name evidence="3" type="ORF">TM35_000152420</name>
</gene>
<feature type="transmembrane region" description="Helical" evidence="2">
    <location>
        <begin position="345"/>
        <end position="368"/>
    </location>
</feature>
<name>A0A1X0NW21_9TRYP</name>
<keyword evidence="4" id="KW-1185">Reference proteome</keyword>
<dbReference type="EMBL" id="NBCO01000015">
    <property type="protein sequence ID" value="ORC88811.1"/>
    <property type="molecule type" value="Genomic_DNA"/>
</dbReference>
<sequence>MEGSKQTSSNETVSGMPFMGFNRPKETGTQYTSAGGGEVYFNPGDLVKYVWNYIRDEGGRQEYSGVSMVGPDLHSRPPAWLEDKNVSIDGTPLTEEERRAPNFWQTKYRRELDVGEAIQEVKRRRRVEETHDIIGSFEWVRRKLGWAEPLDETLARQKVEARHRQMKEDDAMEIGDNRQTSRQVGLTTPWKVFMESVETGQPITKVANEYRPHIDFYGLDPFLNSPPSVIWFSTKCGIAMGIVQGTIKAIQAMNVDVQFLKASGVGILSILNMSVFANVVKWGGNCFLFACAFSIGDWIATWVKYRLLPPHDAKQRSTLNYVIGFAMSGGTVGILPWWILGDMTLAFRLGVSGLFVGGLLGVGVGTVISRLVALNTARLEATNREFRRYEALMRRQRSWMEEEREKVWSNKHVWW</sequence>
<reference evidence="3 4" key="1">
    <citation type="submission" date="2017-03" db="EMBL/GenBank/DDBJ databases">
        <title>An alternative strategy for trypanosome survival in the mammalian bloodstream revealed through genome and transcriptome analysis of the ubiquitous bovine parasite Trypanosoma (Megatrypanum) theileri.</title>
        <authorList>
            <person name="Kelly S."/>
            <person name="Ivens A."/>
            <person name="Mott A."/>
            <person name="O'Neill E."/>
            <person name="Emms D."/>
            <person name="Macleod O."/>
            <person name="Voorheis P."/>
            <person name="Matthews J."/>
            <person name="Matthews K."/>
            <person name="Carrington M."/>
        </authorList>
    </citation>
    <scope>NUCLEOTIDE SEQUENCE [LARGE SCALE GENOMIC DNA]</scope>
    <source>
        <strain evidence="3">Edinburgh</strain>
    </source>
</reference>
<feature type="region of interest" description="Disordered" evidence="1">
    <location>
        <begin position="1"/>
        <end position="35"/>
    </location>
</feature>
<evidence type="ECO:0000313" key="3">
    <source>
        <dbReference type="EMBL" id="ORC88811.1"/>
    </source>
</evidence>
<keyword evidence="2" id="KW-0812">Transmembrane</keyword>
<feature type="compositionally biased region" description="Polar residues" evidence="1">
    <location>
        <begin position="1"/>
        <end position="13"/>
    </location>
</feature>
<keyword evidence="2" id="KW-1133">Transmembrane helix</keyword>
<accession>A0A1X0NW21</accession>
<evidence type="ECO:0008006" key="5">
    <source>
        <dbReference type="Google" id="ProtNLM"/>
    </source>
</evidence>
<keyword evidence="2" id="KW-0472">Membrane</keyword>
<comment type="caution">
    <text evidence="3">The sequence shown here is derived from an EMBL/GenBank/DDBJ whole genome shotgun (WGS) entry which is preliminary data.</text>
</comment>
<evidence type="ECO:0000256" key="2">
    <source>
        <dbReference type="SAM" id="Phobius"/>
    </source>
</evidence>
<protein>
    <recommendedName>
        <fullName evidence="5">Transmembrane protein</fullName>
    </recommendedName>
</protein>
<feature type="transmembrane region" description="Helical" evidence="2">
    <location>
        <begin position="319"/>
        <end position="339"/>
    </location>
</feature>
<dbReference type="VEuPathDB" id="TriTrypDB:TM35_000152420"/>
<evidence type="ECO:0000313" key="4">
    <source>
        <dbReference type="Proteomes" id="UP000192257"/>
    </source>
</evidence>
<dbReference type="OrthoDB" id="277172at2759"/>
<evidence type="ECO:0000256" key="1">
    <source>
        <dbReference type="SAM" id="MobiDB-lite"/>
    </source>
</evidence>
<organism evidence="3 4">
    <name type="scientific">Trypanosoma theileri</name>
    <dbReference type="NCBI Taxonomy" id="67003"/>
    <lineage>
        <taxon>Eukaryota</taxon>
        <taxon>Discoba</taxon>
        <taxon>Euglenozoa</taxon>
        <taxon>Kinetoplastea</taxon>
        <taxon>Metakinetoplastina</taxon>
        <taxon>Trypanosomatida</taxon>
        <taxon>Trypanosomatidae</taxon>
        <taxon>Trypanosoma</taxon>
    </lineage>
</organism>